<dbReference type="Proteomes" id="UP000789525">
    <property type="component" value="Unassembled WGS sequence"/>
</dbReference>
<evidence type="ECO:0000313" key="2">
    <source>
        <dbReference type="Proteomes" id="UP000789525"/>
    </source>
</evidence>
<keyword evidence="2" id="KW-1185">Reference proteome</keyword>
<protein>
    <submittedName>
        <fullName evidence="1">4_t:CDS:1</fullName>
    </submittedName>
</protein>
<reference evidence="1" key="1">
    <citation type="submission" date="2021-06" db="EMBL/GenBank/DDBJ databases">
        <authorList>
            <person name="Kallberg Y."/>
            <person name="Tangrot J."/>
            <person name="Rosling A."/>
        </authorList>
    </citation>
    <scope>NUCLEOTIDE SEQUENCE</scope>
    <source>
        <strain evidence="1">CL356</strain>
    </source>
</reference>
<comment type="caution">
    <text evidence="1">The sequence shown here is derived from an EMBL/GenBank/DDBJ whole genome shotgun (WGS) entry which is preliminary data.</text>
</comment>
<evidence type="ECO:0000313" key="1">
    <source>
        <dbReference type="EMBL" id="CAG8618908.1"/>
    </source>
</evidence>
<sequence>MSKKWLNPPLSLQLRRETTNHPNEDEGLPQSIQSDTHDTTTLSSIGRRESSTSVAQYAFVAPSGNYLDLPSAVPFQDSFTPALPSAEFPSSARGFVTPPVTSSTADFPGATHSGHTSIVAAYQHSHLSYNNTGNAISDGRDSFGEEQHQRASNPAIHGDRTTSPASSDPMTIPPQTNNTETTSGATALNRADSSVSYNSVWTIRGEDGSIPRLALDITQFPRPPAQAKASDHASTTDTIPSRETSLDDPYDLSSSGRTMAFPGHPLVLKPGVLRSMARSFNAPASPLFEESEPSSSRPLTPIAVGGVSYKYPIAIGDDPPQRLAGSSPLVQEAFNSISLPLSQGQSQARENPEEYHAPVQYLAPPVPASPAAASARDSSQSMVSQLTVASRGSTTSPHLSFVGDRPARASNLPTPNESAPGQWDQVLSSVKAHWTSSDSVVADPNRQISSAGAGNSRSRFVSSVATSAAVAGSISNNDNEEGDNTGETVTVPATLNPGAPSTALSPLSGESNSDVYSAIGRMSFPKPPFGVESNASSSPSSISPLNEAAAPITALSGGTQSPNRTPRSTWVTGLTLRTRSSRGSLKRRATEDSPLTSPKTPIVPPLPAAVVVEPVTNAGSSQGHATEESVAESKAQELTVPRIADSLPVENSGSS</sequence>
<proteinExistence type="predicted"/>
<dbReference type="EMBL" id="CAJVPT010016393">
    <property type="protein sequence ID" value="CAG8618908.1"/>
    <property type="molecule type" value="Genomic_DNA"/>
</dbReference>
<accession>A0ACA9MZU3</accession>
<feature type="non-terminal residue" evidence="1">
    <location>
        <position position="655"/>
    </location>
</feature>
<organism evidence="1 2">
    <name type="scientific">Acaulospora colombiana</name>
    <dbReference type="NCBI Taxonomy" id="27376"/>
    <lineage>
        <taxon>Eukaryota</taxon>
        <taxon>Fungi</taxon>
        <taxon>Fungi incertae sedis</taxon>
        <taxon>Mucoromycota</taxon>
        <taxon>Glomeromycotina</taxon>
        <taxon>Glomeromycetes</taxon>
        <taxon>Diversisporales</taxon>
        <taxon>Acaulosporaceae</taxon>
        <taxon>Acaulospora</taxon>
    </lineage>
</organism>
<name>A0ACA9MZU3_9GLOM</name>
<gene>
    <name evidence="1" type="ORF">ACOLOM_LOCUS7265</name>
</gene>